<evidence type="ECO:0000256" key="2">
    <source>
        <dbReference type="ARBA" id="ARBA00013064"/>
    </source>
</evidence>
<proteinExistence type="inferred from homology"/>
<evidence type="ECO:0000256" key="3">
    <source>
        <dbReference type="ARBA" id="ARBA00022801"/>
    </source>
</evidence>
<evidence type="ECO:0000313" key="5">
    <source>
        <dbReference type="EMBL" id="MFB9056425.1"/>
    </source>
</evidence>
<keyword evidence="6" id="KW-1185">Reference proteome</keyword>
<evidence type="ECO:0000256" key="4">
    <source>
        <dbReference type="ARBA" id="ARBA00051722"/>
    </source>
</evidence>
<dbReference type="Gene3D" id="3.20.20.140">
    <property type="entry name" value="Metal-dependent hydrolases"/>
    <property type="match status" value="1"/>
</dbReference>
<dbReference type="PIRSF" id="PIRSF016557">
    <property type="entry name" value="Caps_synth_CpsB"/>
    <property type="match status" value="1"/>
</dbReference>
<dbReference type="PANTHER" id="PTHR39181">
    <property type="entry name" value="TYROSINE-PROTEIN PHOSPHATASE YWQE"/>
    <property type="match status" value="1"/>
</dbReference>
<dbReference type="Pfam" id="PF19567">
    <property type="entry name" value="CpsB_CapC"/>
    <property type="match status" value="1"/>
</dbReference>
<dbReference type="EMBL" id="JBHMFC010000020">
    <property type="protein sequence ID" value="MFB9056425.1"/>
    <property type="molecule type" value="Genomic_DNA"/>
</dbReference>
<gene>
    <name evidence="5" type="ORF">ACFFU9_06665</name>
</gene>
<reference evidence="5 6" key="1">
    <citation type="submission" date="2024-09" db="EMBL/GenBank/DDBJ databases">
        <authorList>
            <person name="Sun Q."/>
            <person name="Mori K."/>
        </authorList>
    </citation>
    <scope>NUCLEOTIDE SEQUENCE [LARGE SCALE GENOMIC DNA]</scope>
    <source>
        <strain evidence="5 6">CECT 8622</strain>
    </source>
</reference>
<comment type="similarity">
    <text evidence="1">Belongs to the metallo-dependent hydrolases superfamily. CpsB/CapC family.</text>
</comment>
<keyword evidence="3" id="KW-0378">Hydrolase</keyword>
<dbReference type="RefSeq" id="WP_379860623.1">
    <property type="nucleotide sequence ID" value="NZ_JBHMFC010000020.1"/>
</dbReference>
<comment type="caution">
    <text evidence="5">The sequence shown here is derived from an EMBL/GenBank/DDBJ whole genome shotgun (WGS) entry which is preliminary data.</text>
</comment>
<accession>A0ABV5FAD9</accession>
<evidence type="ECO:0000256" key="1">
    <source>
        <dbReference type="ARBA" id="ARBA00005750"/>
    </source>
</evidence>
<dbReference type="EC" id="3.1.3.48" evidence="2"/>
<comment type="catalytic activity">
    <reaction evidence="4">
        <text>O-phospho-L-tyrosyl-[protein] + H2O = L-tyrosyl-[protein] + phosphate</text>
        <dbReference type="Rhea" id="RHEA:10684"/>
        <dbReference type="Rhea" id="RHEA-COMP:10136"/>
        <dbReference type="Rhea" id="RHEA-COMP:20101"/>
        <dbReference type="ChEBI" id="CHEBI:15377"/>
        <dbReference type="ChEBI" id="CHEBI:43474"/>
        <dbReference type="ChEBI" id="CHEBI:46858"/>
        <dbReference type="ChEBI" id="CHEBI:61978"/>
        <dbReference type="EC" id="3.1.3.48"/>
    </reaction>
</comment>
<dbReference type="SUPFAM" id="SSF89550">
    <property type="entry name" value="PHP domain-like"/>
    <property type="match status" value="1"/>
</dbReference>
<protein>
    <recommendedName>
        <fullName evidence="2">protein-tyrosine-phosphatase</fullName>
        <ecNumber evidence="2">3.1.3.48</ecNumber>
    </recommendedName>
</protein>
<dbReference type="InterPro" id="IPR016667">
    <property type="entry name" value="Caps_polysacc_synth_CpsB/CapC"/>
</dbReference>
<name>A0ABV5FAD9_9FLAO</name>
<dbReference type="InterPro" id="IPR016195">
    <property type="entry name" value="Pol/histidinol_Pase-like"/>
</dbReference>
<organism evidence="5 6">
    <name type="scientific">Mariniflexile ostreae</name>
    <dbReference type="NCBI Taxonomy" id="1520892"/>
    <lineage>
        <taxon>Bacteria</taxon>
        <taxon>Pseudomonadati</taxon>
        <taxon>Bacteroidota</taxon>
        <taxon>Flavobacteriia</taxon>
        <taxon>Flavobacteriales</taxon>
        <taxon>Flavobacteriaceae</taxon>
        <taxon>Mariniflexile</taxon>
    </lineage>
</organism>
<dbReference type="Proteomes" id="UP001589585">
    <property type="component" value="Unassembled WGS sequence"/>
</dbReference>
<dbReference type="PANTHER" id="PTHR39181:SF1">
    <property type="entry name" value="TYROSINE-PROTEIN PHOSPHATASE YWQE"/>
    <property type="match status" value="1"/>
</dbReference>
<sequence length="244" mass="27733">MLSIFKKKPLLASLIPNTFCDIHSHCLPQIDDGAQDINESKTLLLGMQKLGFSKIITTPHTFPGLWDNTPATITGAYTALYGQEPELCNLVELGFASEYLISKPLIKSAEENTLLCIKDRFVLVEMSYLNPPLGLFDILFQLKALGYFPILAHPERYFFYHDTWRVYEKLKEAGCYFQLNLLSVVGYYGTSVTKIADKLLAHNMIDFVGSDIHHKRHVDAFYRKIKIKSQTALEKAIHANQVFV</sequence>
<evidence type="ECO:0000313" key="6">
    <source>
        <dbReference type="Proteomes" id="UP001589585"/>
    </source>
</evidence>